<sequence length="170" mass="19159">MVTLVRTDFPTLRTIFCIAGILLSFYALYVELSKEHNPDFQAMCDLSGTISCSKVFTSKYGKGFGIIGQILGEDNILNQPNSIYGIIFFCLQIALAMVFSYSASILLLLTSVVSVIGCFYLAYILMFVLEDACLVCISTYVVNAALFFINLIRWNSERRERKYTRKSKSD</sequence>
<dbReference type="OMA" id="YVINFAL"/>
<dbReference type="OrthoDB" id="17010at2759"/>
<dbReference type="InterPro" id="IPR042406">
    <property type="entry name" value="VKORC1/VKORC1L1"/>
</dbReference>
<feature type="transmembrane region" description="Helical" evidence="12">
    <location>
        <begin position="106"/>
        <end position="126"/>
    </location>
</feature>
<dbReference type="GO" id="GO:0047057">
    <property type="term" value="F:vitamin-K-epoxide reductase (warfarin-sensitive) activity"/>
    <property type="evidence" value="ECO:0000318"/>
    <property type="project" value="GO_Central"/>
</dbReference>
<dbReference type="InParanoid" id="A0A7M7HHS9"/>
<comment type="similarity">
    <text evidence="2">Belongs to the VKOR family.</text>
</comment>
<dbReference type="Proteomes" id="UP000007110">
    <property type="component" value="Unassembled WGS sequence"/>
</dbReference>
<dbReference type="Pfam" id="PF07884">
    <property type="entry name" value="VKOR"/>
    <property type="match status" value="1"/>
</dbReference>
<dbReference type="FunCoup" id="A0A7M7HHS9">
    <property type="interactions" value="423"/>
</dbReference>
<keyword evidence="15" id="KW-1185">Reference proteome</keyword>
<keyword evidence="9 12" id="KW-0472">Membrane</keyword>
<keyword evidence="11" id="KW-0676">Redox-active center</keyword>
<evidence type="ECO:0000256" key="6">
    <source>
        <dbReference type="ARBA" id="ARBA00022824"/>
    </source>
</evidence>
<keyword evidence="5" id="KW-0874">Quinone</keyword>
<feature type="domain" description="Vitamin K epoxide reductase" evidence="13">
    <location>
        <begin position="6"/>
        <end position="154"/>
    </location>
</feature>
<accession>A0A7M7HHS9</accession>
<evidence type="ECO:0000256" key="4">
    <source>
        <dbReference type="ARBA" id="ARBA00022692"/>
    </source>
</evidence>
<keyword evidence="6" id="KW-0256">Endoplasmic reticulum</keyword>
<dbReference type="CDD" id="cd12917">
    <property type="entry name" value="VKOR_euk"/>
    <property type="match status" value="1"/>
</dbReference>
<dbReference type="InterPro" id="IPR012932">
    <property type="entry name" value="VKOR"/>
</dbReference>
<organism evidence="14 15">
    <name type="scientific">Strongylocentrotus purpuratus</name>
    <name type="common">Purple sea urchin</name>
    <dbReference type="NCBI Taxonomy" id="7668"/>
    <lineage>
        <taxon>Eukaryota</taxon>
        <taxon>Metazoa</taxon>
        <taxon>Echinodermata</taxon>
        <taxon>Eleutherozoa</taxon>
        <taxon>Echinozoa</taxon>
        <taxon>Echinoidea</taxon>
        <taxon>Euechinoidea</taxon>
        <taxon>Echinacea</taxon>
        <taxon>Camarodonta</taxon>
        <taxon>Echinidea</taxon>
        <taxon>Strongylocentrotidae</taxon>
        <taxon>Strongylocentrotus</taxon>
    </lineage>
</organism>
<evidence type="ECO:0000313" key="15">
    <source>
        <dbReference type="Proteomes" id="UP000007110"/>
    </source>
</evidence>
<evidence type="ECO:0000256" key="1">
    <source>
        <dbReference type="ARBA" id="ARBA00004477"/>
    </source>
</evidence>
<keyword evidence="8" id="KW-0560">Oxidoreductase</keyword>
<feature type="transmembrane region" description="Helical" evidence="12">
    <location>
        <begin position="82"/>
        <end position="99"/>
    </location>
</feature>
<evidence type="ECO:0000256" key="8">
    <source>
        <dbReference type="ARBA" id="ARBA00023002"/>
    </source>
</evidence>
<evidence type="ECO:0000256" key="5">
    <source>
        <dbReference type="ARBA" id="ARBA00022719"/>
    </source>
</evidence>
<dbReference type="GO" id="GO:0048038">
    <property type="term" value="F:quinone binding"/>
    <property type="evidence" value="ECO:0007669"/>
    <property type="project" value="UniProtKB-KW"/>
</dbReference>
<evidence type="ECO:0000259" key="13">
    <source>
        <dbReference type="SMART" id="SM00756"/>
    </source>
</evidence>
<evidence type="ECO:0000256" key="3">
    <source>
        <dbReference type="ARBA" id="ARBA00012278"/>
    </source>
</evidence>
<dbReference type="KEGG" id="spu:763699"/>
<feature type="transmembrane region" description="Helical" evidence="12">
    <location>
        <begin position="12"/>
        <end position="30"/>
    </location>
</feature>
<dbReference type="Gene3D" id="1.20.1440.130">
    <property type="entry name" value="VKOR domain"/>
    <property type="match status" value="1"/>
</dbReference>
<evidence type="ECO:0000256" key="11">
    <source>
        <dbReference type="ARBA" id="ARBA00023284"/>
    </source>
</evidence>
<evidence type="ECO:0000256" key="12">
    <source>
        <dbReference type="SAM" id="Phobius"/>
    </source>
</evidence>
<proteinExistence type="inferred from homology"/>
<dbReference type="EC" id="1.17.4.4" evidence="3"/>
<keyword evidence="7 12" id="KW-1133">Transmembrane helix</keyword>
<dbReference type="GO" id="GO:0005789">
    <property type="term" value="C:endoplasmic reticulum membrane"/>
    <property type="evidence" value="ECO:0007669"/>
    <property type="project" value="UniProtKB-SubCell"/>
</dbReference>
<dbReference type="PANTHER" id="PTHR14519:SF8">
    <property type="entry name" value="VITAMIN K EPOXIDE REDUCTASE COMPLEX SUBUNIT 1"/>
    <property type="match status" value="1"/>
</dbReference>
<keyword evidence="10" id="KW-1015">Disulfide bond</keyword>
<comment type="subcellular location">
    <subcellularLocation>
        <location evidence="1">Endoplasmic reticulum membrane</location>
        <topology evidence="1">Multi-pass membrane protein</topology>
    </subcellularLocation>
</comment>
<dbReference type="GO" id="GO:0042373">
    <property type="term" value="P:vitamin K metabolic process"/>
    <property type="evidence" value="ECO:0000318"/>
    <property type="project" value="GO_Central"/>
</dbReference>
<dbReference type="AlphaFoldDB" id="A0A7M7HHS9"/>
<evidence type="ECO:0000256" key="7">
    <source>
        <dbReference type="ARBA" id="ARBA00022989"/>
    </source>
</evidence>
<dbReference type="SMART" id="SM00756">
    <property type="entry name" value="VKc"/>
    <property type="match status" value="1"/>
</dbReference>
<evidence type="ECO:0000256" key="2">
    <source>
        <dbReference type="ARBA" id="ARBA00006214"/>
    </source>
</evidence>
<dbReference type="PANTHER" id="PTHR14519">
    <property type="entry name" value="VITAMIN K EPOXIDE REDUCTASE COMPLEX, SUBUNIT 1"/>
    <property type="match status" value="1"/>
</dbReference>
<protein>
    <recommendedName>
        <fullName evidence="3">vitamin-K-epoxide reductase (warfarin-sensitive)</fullName>
        <ecNumber evidence="3">1.17.4.4</ecNumber>
    </recommendedName>
</protein>
<dbReference type="FunFam" id="1.20.1440.130:FF:000001">
    <property type="entry name" value="Vitamin K epoxide reductase complex subunit 1-like 1"/>
    <property type="match status" value="1"/>
</dbReference>
<name>A0A7M7HHS9_STRPU</name>
<keyword evidence="4 12" id="KW-0812">Transmembrane</keyword>
<evidence type="ECO:0000256" key="10">
    <source>
        <dbReference type="ARBA" id="ARBA00023157"/>
    </source>
</evidence>
<dbReference type="InterPro" id="IPR038354">
    <property type="entry name" value="VKOR_sf"/>
</dbReference>
<dbReference type="GeneID" id="763699"/>
<feature type="transmembrane region" description="Helical" evidence="12">
    <location>
        <begin position="132"/>
        <end position="152"/>
    </location>
</feature>
<evidence type="ECO:0000256" key="9">
    <source>
        <dbReference type="ARBA" id="ARBA00023136"/>
    </source>
</evidence>
<dbReference type="EnsemblMetazoa" id="XM_011670081">
    <property type="protein sequence ID" value="XP_011668383"/>
    <property type="gene ID" value="LOC763699"/>
</dbReference>
<evidence type="ECO:0000313" key="14">
    <source>
        <dbReference type="EnsemblMetazoa" id="XP_011668383"/>
    </source>
</evidence>
<reference evidence="15" key="1">
    <citation type="submission" date="2015-02" db="EMBL/GenBank/DDBJ databases">
        <title>Genome sequencing for Strongylocentrotus purpuratus.</title>
        <authorList>
            <person name="Murali S."/>
            <person name="Liu Y."/>
            <person name="Vee V."/>
            <person name="English A."/>
            <person name="Wang M."/>
            <person name="Skinner E."/>
            <person name="Han Y."/>
            <person name="Muzny D.M."/>
            <person name="Worley K.C."/>
            <person name="Gibbs R.A."/>
        </authorList>
    </citation>
    <scope>NUCLEOTIDE SEQUENCE</scope>
</reference>
<reference evidence="14" key="2">
    <citation type="submission" date="2021-01" db="UniProtKB">
        <authorList>
            <consortium name="EnsemblMetazoa"/>
        </authorList>
    </citation>
    <scope>IDENTIFICATION</scope>
</reference>
<dbReference type="RefSeq" id="XP_011668383.1">
    <property type="nucleotide sequence ID" value="XM_011670081.2"/>
</dbReference>